<keyword evidence="5 6" id="KW-0472">Membrane</keyword>
<protein>
    <submittedName>
        <fullName evidence="8">Type II secretion system protein</fullName>
    </submittedName>
</protein>
<accession>A0A3N0BLY9</accession>
<evidence type="ECO:0000256" key="6">
    <source>
        <dbReference type="SAM" id="Phobius"/>
    </source>
</evidence>
<dbReference type="Proteomes" id="UP000278632">
    <property type="component" value="Unassembled WGS sequence"/>
</dbReference>
<dbReference type="PANTHER" id="PTHR35007">
    <property type="entry name" value="INTEGRAL MEMBRANE PROTEIN-RELATED"/>
    <property type="match status" value="1"/>
</dbReference>
<keyword evidence="9" id="KW-1185">Reference proteome</keyword>
<dbReference type="InterPro" id="IPR018076">
    <property type="entry name" value="T2SS_GspF_dom"/>
</dbReference>
<feature type="transmembrane region" description="Helical" evidence="6">
    <location>
        <begin position="101"/>
        <end position="120"/>
    </location>
</feature>
<evidence type="ECO:0000256" key="5">
    <source>
        <dbReference type="ARBA" id="ARBA00023136"/>
    </source>
</evidence>
<dbReference type="InterPro" id="IPR042094">
    <property type="entry name" value="T2SS_GspF_sf"/>
</dbReference>
<sequence length="306" mass="32186">MIGLAIPAVLLCACSALSLIAFSSFRRERAELRSRSLGETELYAAGKAAAAARGKASRSPLAATLHEAGIEAAPSMWVAQALCAVFLAGCLAVALSGSYPVGFFVGGAAAAAVWLRVGVLRTRRSALLDRQFCRALPQVAGGVRSSLTLERAIRAVAAHVDDPLREELARVLADAAYGTPLNVSLEEMARRTASPDVQALAAAVRVQQRFGGAIAPVLDMIAAHANARLKMSRELRTELAGTRLAKWFVAAAMPVIFLLMFVANPDFARFYAEEPLGWAVVGAAALCEVGGLLACQRITSVSNIGR</sequence>
<comment type="subcellular location">
    <subcellularLocation>
        <location evidence="1">Cell membrane</location>
        <topology evidence="1">Multi-pass membrane protein</topology>
    </subcellularLocation>
</comment>
<dbReference type="Pfam" id="PF00482">
    <property type="entry name" value="T2SSF"/>
    <property type="match status" value="1"/>
</dbReference>
<keyword evidence="3 6" id="KW-0812">Transmembrane</keyword>
<feature type="transmembrane region" description="Helical" evidence="6">
    <location>
        <begin position="244"/>
        <end position="263"/>
    </location>
</feature>
<feature type="transmembrane region" description="Helical" evidence="6">
    <location>
        <begin position="6"/>
        <end position="25"/>
    </location>
</feature>
<evidence type="ECO:0000313" key="8">
    <source>
        <dbReference type="EMBL" id="RNL49006.1"/>
    </source>
</evidence>
<dbReference type="RefSeq" id="WP_123191087.1">
    <property type="nucleotide sequence ID" value="NZ_QICD01000001.1"/>
</dbReference>
<name>A0A3N0BLY9_9ACTN</name>
<feature type="transmembrane region" description="Helical" evidence="6">
    <location>
        <begin position="275"/>
        <end position="295"/>
    </location>
</feature>
<dbReference type="Gene3D" id="1.20.81.30">
    <property type="entry name" value="Type II secretion system (T2SS), domain F"/>
    <property type="match status" value="1"/>
</dbReference>
<organism evidence="8 9">
    <name type="scientific">Paraeggerthella hongkongensis</name>
    <dbReference type="NCBI Taxonomy" id="230658"/>
    <lineage>
        <taxon>Bacteria</taxon>
        <taxon>Bacillati</taxon>
        <taxon>Actinomycetota</taxon>
        <taxon>Coriobacteriia</taxon>
        <taxon>Eggerthellales</taxon>
        <taxon>Eggerthellaceae</taxon>
        <taxon>Paraeggerthella</taxon>
    </lineage>
</organism>
<dbReference type="EMBL" id="QICD01000001">
    <property type="protein sequence ID" value="RNL49006.1"/>
    <property type="molecule type" value="Genomic_DNA"/>
</dbReference>
<dbReference type="OrthoDB" id="3174941at2"/>
<dbReference type="PANTHER" id="PTHR35007:SF1">
    <property type="entry name" value="PILUS ASSEMBLY PROTEIN"/>
    <property type="match status" value="1"/>
</dbReference>
<dbReference type="GO" id="GO:0005886">
    <property type="term" value="C:plasma membrane"/>
    <property type="evidence" value="ECO:0007669"/>
    <property type="project" value="UniProtKB-SubCell"/>
</dbReference>
<evidence type="ECO:0000256" key="3">
    <source>
        <dbReference type="ARBA" id="ARBA00022692"/>
    </source>
</evidence>
<keyword evidence="4 6" id="KW-1133">Transmembrane helix</keyword>
<evidence type="ECO:0000256" key="2">
    <source>
        <dbReference type="ARBA" id="ARBA00022475"/>
    </source>
</evidence>
<feature type="transmembrane region" description="Helical" evidence="6">
    <location>
        <begin position="77"/>
        <end position="95"/>
    </location>
</feature>
<evidence type="ECO:0000256" key="4">
    <source>
        <dbReference type="ARBA" id="ARBA00022989"/>
    </source>
</evidence>
<reference evidence="9" key="1">
    <citation type="submission" date="2018-05" db="EMBL/GenBank/DDBJ databases">
        <title>Genome Sequencing of selected type strains of the family Eggerthellaceae.</title>
        <authorList>
            <person name="Danylec N."/>
            <person name="Stoll D.A."/>
            <person name="Doetsch A."/>
            <person name="Huch M."/>
        </authorList>
    </citation>
    <scope>NUCLEOTIDE SEQUENCE [LARGE SCALE GENOMIC DNA]</scope>
    <source>
        <strain evidence="9">DSM 16106</strain>
    </source>
</reference>
<gene>
    <name evidence="8" type="ORF">DMP08_00670</name>
</gene>
<comment type="caution">
    <text evidence="8">The sequence shown here is derived from an EMBL/GenBank/DDBJ whole genome shotgun (WGS) entry which is preliminary data.</text>
</comment>
<evidence type="ECO:0000259" key="7">
    <source>
        <dbReference type="Pfam" id="PF00482"/>
    </source>
</evidence>
<proteinExistence type="predicted"/>
<dbReference type="AlphaFoldDB" id="A0A3N0BLY9"/>
<keyword evidence="2" id="KW-1003">Cell membrane</keyword>
<evidence type="ECO:0000313" key="9">
    <source>
        <dbReference type="Proteomes" id="UP000278632"/>
    </source>
</evidence>
<evidence type="ECO:0000256" key="1">
    <source>
        <dbReference type="ARBA" id="ARBA00004651"/>
    </source>
</evidence>
<feature type="domain" description="Type II secretion system protein GspF" evidence="7">
    <location>
        <begin position="137"/>
        <end position="260"/>
    </location>
</feature>